<proteinExistence type="predicted"/>
<comment type="caution">
    <text evidence="5">The sequence shown here is derived from an EMBL/GenBank/DDBJ whole genome shotgun (WGS) entry which is preliminary data.</text>
</comment>
<dbReference type="EMBL" id="BEXD01001207">
    <property type="protein sequence ID" value="GBB92923.1"/>
    <property type="molecule type" value="Genomic_DNA"/>
</dbReference>
<feature type="domain" description="SAM" evidence="2">
    <location>
        <begin position="488"/>
        <end position="558"/>
    </location>
</feature>
<dbReference type="Pfam" id="PF07647">
    <property type="entry name" value="SAM_2"/>
    <property type="match status" value="1"/>
</dbReference>
<evidence type="ECO:0000313" key="3">
    <source>
        <dbReference type="EMBL" id="GBB92923.1"/>
    </source>
</evidence>
<evidence type="ECO:0000259" key="2">
    <source>
        <dbReference type="PROSITE" id="PS50105"/>
    </source>
</evidence>
<feature type="compositionally biased region" description="Basic and acidic residues" evidence="1">
    <location>
        <begin position="124"/>
        <end position="133"/>
    </location>
</feature>
<accession>A0A2Z6SNW2</accession>
<evidence type="ECO:0000313" key="5">
    <source>
        <dbReference type="EMBL" id="GBC09179.1"/>
    </source>
</evidence>
<name>A0A2Z6SNW2_9GLOM</name>
<gene>
    <name evidence="4" type="ORF">RclHR1_00510035</name>
    <name evidence="5" type="ORF">RclHR1_08670003</name>
    <name evidence="3" type="ORF">RclHR1_20840002</name>
</gene>
<feature type="region of interest" description="Disordered" evidence="1">
    <location>
        <begin position="280"/>
        <end position="300"/>
    </location>
</feature>
<feature type="region of interest" description="Disordered" evidence="1">
    <location>
        <begin position="426"/>
        <end position="461"/>
    </location>
</feature>
<dbReference type="EMBL" id="BEXD01003882">
    <property type="protein sequence ID" value="GBC03404.1"/>
    <property type="molecule type" value="Genomic_DNA"/>
</dbReference>
<evidence type="ECO:0000313" key="6">
    <source>
        <dbReference type="Proteomes" id="UP000247702"/>
    </source>
</evidence>
<feature type="region of interest" description="Disordered" evidence="1">
    <location>
        <begin position="120"/>
        <end position="144"/>
    </location>
</feature>
<dbReference type="AlphaFoldDB" id="A0A2Z6SNW2"/>
<dbReference type="InterPro" id="IPR001660">
    <property type="entry name" value="SAM"/>
</dbReference>
<dbReference type="Proteomes" id="UP000247702">
    <property type="component" value="Unassembled WGS sequence"/>
</dbReference>
<organism evidence="5 6">
    <name type="scientific">Rhizophagus clarus</name>
    <dbReference type="NCBI Taxonomy" id="94130"/>
    <lineage>
        <taxon>Eukaryota</taxon>
        <taxon>Fungi</taxon>
        <taxon>Fungi incertae sedis</taxon>
        <taxon>Mucoromycota</taxon>
        <taxon>Glomeromycotina</taxon>
        <taxon>Glomeromycetes</taxon>
        <taxon>Glomerales</taxon>
        <taxon>Glomeraceae</taxon>
        <taxon>Rhizophagus</taxon>
    </lineage>
</organism>
<feature type="compositionally biased region" description="Low complexity" evidence="1">
    <location>
        <begin position="380"/>
        <end position="392"/>
    </location>
</feature>
<feature type="compositionally biased region" description="Low complexity" evidence="1">
    <location>
        <begin position="431"/>
        <end position="440"/>
    </location>
</feature>
<protein>
    <recommendedName>
        <fullName evidence="2">SAM domain-containing protein</fullName>
    </recommendedName>
</protein>
<dbReference type="PROSITE" id="PS50105">
    <property type="entry name" value="SAM_DOMAIN"/>
    <property type="match status" value="1"/>
</dbReference>
<keyword evidence="6" id="KW-1185">Reference proteome</keyword>
<evidence type="ECO:0000256" key="1">
    <source>
        <dbReference type="SAM" id="MobiDB-lite"/>
    </source>
</evidence>
<reference evidence="5 6" key="1">
    <citation type="submission" date="2017-11" db="EMBL/GenBank/DDBJ databases">
        <title>The genome of Rhizophagus clarus HR1 reveals common genetic basis of auxotrophy among arbuscular mycorrhizal fungi.</title>
        <authorList>
            <person name="Kobayashi Y."/>
        </authorList>
    </citation>
    <scope>NUCLEOTIDE SEQUENCE [LARGE SCALE GENOMIC DNA]</scope>
    <source>
        <strain evidence="5 6">HR1</strain>
    </source>
</reference>
<dbReference type="EMBL" id="BEXD01004278">
    <property type="protein sequence ID" value="GBC09179.1"/>
    <property type="molecule type" value="Genomic_DNA"/>
</dbReference>
<evidence type="ECO:0000313" key="4">
    <source>
        <dbReference type="EMBL" id="GBC03404.1"/>
    </source>
</evidence>
<feature type="region of interest" description="Disordered" evidence="1">
    <location>
        <begin position="370"/>
        <end position="396"/>
    </location>
</feature>
<dbReference type="Gene3D" id="1.10.150.50">
    <property type="entry name" value="Transcription Factor, Ets-1"/>
    <property type="match status" value="1"/>
</dbReference>
<dbReference type="InterPro" id="IPR013761">
    <property type="entry name" value="SAM/pointed_sf"/>
</dbReference>
<sequence length="558" mass="64177">MSNCKDYEQYEKTETLNVKNREYQIGTCYSCQKCLYCNVNLVIEYCSCNKTIKPTNSKKKETAQVGSVRNGVYNPHRCHYILAALLHSSSQLYGYNSNFSKKFNFTLCSKCNSQLTRDQNTYNKKNEKNKDPAQENNQISTNGKSEIITKQSDKFSIDDVIPNADSFFRFKLVIKTPDLTKPAKAITLEKKPVDYYEFEELISQRVCEAVGLLVRTDYELSYKSEKGIGAGTILEEEEDFEEFIKEYSRLTNSNKVLLITASIQKKETAKRKKKNLTLDDDEESIDEENEITPPSKQKKKISIPKEANLNEIDLIKGEIHKKLKEKHGCDIHKTGYCYVKDNRHLPLTTLHLSMWTDEIHKNHCDYETPPPHPNFGMGNSLKISSSNHSSSSTLVNNDSTNSYSHYNIPPNVYPYYYGWPPYPPPHPSQHPPQHLSQHPSQHPPSYPPQHPPSYPPLHQSSQHLLSLNSSNTLTLQSDTLNNNNNTEFSELSMKEFLEQLDKQYGEGKYTNFLQKFEEEEITVSQIAEMSPEILLNEFGIEIMGRRLNLIKEAKKLIQ</sequence>
<feature type="compositionally biased region" description="Polar residues" evidence="1">
    <location>
        <begin position="134"/>
        <end position="144"/>
    </location>
</feature>
<feature type="compositionally biased region" description="Pro residues" evidence="1">
    <location>
        <begin position="441"/>
        <end position="455"/>
    </location>
</feature>
<dbReference type="STRING" id="94130.A0A2Z6SNW2"/>
<feature type="compositionally biased region" description="Acidic residues" evidence="1">
    <location>
        <begin position="280"/>
        <end position="290"/>
    </location>
</feature>